<evidence type="ECO:0008006" key="7">
    <source>
        <dbReference type="Google" id="ProtNLM"/>
    </source>
</evidence>
<dbReference type="EMBL" id="SPNV01000459">
    <property type="protein sequence ID" value="KAF5855289.1"/>
    <property type="molecule type" value="Genomic_DNA"/>
</dbReference>
<proteinExistence type="predicted"/>
<keyword evidence="3" id="KW-0804">Transcription</keyword>
<evidence type="ECO:0000256" key="4">
    <source>
        <dbReference type="ARBA" id="ARBA00023242"/>
    </source>
</evidence>
<dbReference type="AlphaFoldDB" id="A0A8H5ZVS6"/>
<comment type="subcellular location">
    <subcellularLocation>
        <location evidence="1">Nucleus</location>
    </subcellularLocation>
</comment>
<evidence type="ECO:0000313" key="5">
    <source>
        <dbReference type="EMBL" id="KAF5855289.1"/>
    </source>
</evidence>
<dbReference type="PANTHER" id="PTHR31001">
    <property type="entry name" value="UNCHARACTERIZED TRANSCRIPTIONAL REGULATORY PROTEIN"/>
    <property type="match status" value="1"/>
</dbReference>
<accession>A0A8H5ZVS6</accession>
<sequence>MAASRPAAFGNALPVPISLNAKEVLHRLQKLEEAVFQKPVENNLQSVAQRLTSDTTNKPPHVGFTPLSAQKLSSACDNAPLDALELARHLPPIEEATDLFNHFVATVGSTFGVLHLPSTRELMDQTYQCILAAREPEISRLLLLFGIFAGSMLSWTPQLLDKLHATPAEANAAFKAYASLAVSIVDHPRPMEPSTTALAAMETLSHIITNYDGYPFKIHLIRFRCHLMARAMQIHRLDTPKSREERRLNGCNMIEIEVQRRVWWNMVATDWLHSFSGGPLEGAYMFQPKQMMVDYPSNVDDGYITPTGILHEFPLSKPSSMSSFIYRVKLSTLCREVVDTMPSIWLEAQEPDYETILMLDKKFQNFLAELPIFFQLDPASIAQSQEICKDRPYIPIQRISIHFGLHARLCRLHRPYHLEGMTNTKYAYSHQVCIQSAQKVLELRRLMDDAGAQVGLKPARFWTVMQHVFLAALTLATDVSFNPNAPDAEARKAKVLAAYQILERSKEESAMIVEAIQKNMQVLMSTLQKQRTPAIGSQSGEPPRLGTDTHVSASEAVSNNWNGRGRDGIFTTNQTVDTLSFVSQDPFPAADGPVYSNISHETCVEEGDWDQLLSNFLAVAPDLDVPQWHSLLDDIDFTFIS</sequence>
<dbReference type="PANTHER" id="PTHR31001:SF90">
    <property type="entry name" value="CENTROMERE DNA-BINDING PROTEIN COMPLEX CBF3 SUBUNIT B"/>
    <property type="match status" value="1"/>
</dbReference>
<organism evidence="5 6">
    <name type="scientific">Petromyces alliaceus</name>
    <name type="common">Aspergillus alliaceus</name>
    <dbReference type="NCBI Taxonomy" id="209559"/>
    <lineage>
        <taxon>Eukaryota</taxon>
        <taxon>Fungi</taxon>
        <taxon>Dikarya</taxon>
        <taxon>Ascomycota</taxon>
        <taxon>Pezizomycotina</taxon>
        <taxon>Eurotiomycetes</taxon>
        <taxon>Eurotiomycetidae</taxon>
        <taxon>Eurotiales</taxon>
        <taxon>Aspergillaceae</taxon>
        <taxon>Aspergillus</taxon>
        <taxon>Aspergillus subgen. Circumdati</taxon>
    </lineage>
</organism>
<dbReference type="Proteomes" id="UP000541154">
    <property type="component" value="Unassembled WGS sequence"/>
</dbReference>
<comment type="caution">
    <text evidence="5">The sequence shown here is derived from an EMBL/GenBank/DDBJ whole genome shotgun (WGS) entry which is preliminary data.</text>
</comment>
<evidence type="ECO:0000256" key="1">
    <source>
        <dbReference type="ARBA" id="ARBA00004123"/>
    </source>
</evidence>
<dbReference type="CDD" id="cd12148">
    <property type="entry name" value="fungal_TF_MHR"/>
    <property type="match status" value="1"/>
</dbReference>
<reference evidence="5 6" key="1">
    <citation type="submission" date="2019-04" db="EMBL/GenBank/DDBJ databases">
        <title>Aspergillus burnettii sp. nov., novel species from soil in southeast Queensland.</title>
        <authorList>
            <person name="Gilchrist C.L.M."/>
            <person name="Pitt J.I."/>
            <person name="Lange L."/>
            <person name="Lacey H.J."/>
            <person name="Vuong D."/>
            <person name="Midgley D.J."/>
            <person name="Greenfield P."/>
            <person name="Bradbury M."/>
            <person name="Lacey E."/>
            <person name="Busk P.K."/>
            <person name="Pilgaard B."/>
            <person name="Chooi Y.H."/>
            <person name="Piggott A.M."/>
        </authorList>
    </citation>
    <scope>NUCLEOTIDE SEQUENCE [LARGE SCALE GENOMIC DNA]</scope>
    <source>
        <strain evidence="5 6">FRR 5400</strain>
    </source>
</reference>
<gene>
    <name evidence="5" type="ORF">ETB97_009480</name>
</gene>
<name>A0A8H5ZVS6_PETAA</name>
<evidence type="ECO:0000256" key="3">
    <source>
        <dbReference type="ARBA" id="ARBA00023163"/>
    </source>
</evidence>
<evidence type="ECO:0000256" key="2">
    <source>
        <dbReference type="ARBA" id="ARBA00023015"/>
    </source>
</evidence>
<keyword evidence="2" id="KW-0805">Transcription regulation</keyword>
<dbReference type="InterPro" id="IPR050613">
    <property type="entry name" value="Sec_Metabolite_Reg"/>
</dbReference>
<keyword evidence="4" id="KW-0539">Nucleus</keyword>
<keyword evidence="6" id="KW-1185">Reference proteome</keyword>
<protein>
    <recommendedName>
        <fullName evidence="7">Transcription factor domain-containing protein</fullName>
    </recommendedName>
</protein>
<dbReference type="GO" id="GO:0005634">
    <property type="term" value="C:nucleus"/>
    <property type="evidence" value="ECO:0007669"/>
    <property type="project" value="UniProtKB-SubCell"/>
</dbReference>
<evidence type="ECO:0000313" key="6">
    <source>
        <dbReference type="Proteomes" id="UP000541154"/>
    </source>
</evidence>